<accession>A0AAV9TK00</accession>
<evidence type="ECO:0000256" key="1">
    <source>
        <dbReference type="ARBA" id="ARBA00001974"/>
    </source>
</evidence>
<keyword evidence="6" id="KW-0503">Monooxygenase</keyword>
<keyword evidence="7" id="KW-0472">Membrane</keyword>
<dbReference type="Pfam" id="PF01494">
    <property type="entry name" value="FAD_binding_3"/>
    <property type="match status" value="1"/>
</dbReference>
<feature type="transmembrane region" description="Helical" evidence="7">
    <location>
        <begin position="622"/>
        <end position="645"/>
    </location>
</feature>
<dbReference type="PRINTS" id="PR00420">
    <property type="entry name" value="RNGMNOXGNASE"/>
</dbReference>
<keyword evidence="7" id="KW-1133">Transmembrane helix</keyword>
<keyword evidence="4" id="KW-0274">FAD</keyword>
<organism evidence="9 10">
    <name type="scientific">Colletotrichum tabaci</name>
    <dbReference type="NCBI Taxonomy" id="1209068"/>
    <lineage>
        <taxon>Eukaryota</taxon>
        <taxon>Fungi</taxon>
        <taxon>Dikarya</taxon>
        <taxon>Ascomycota</taxon>
        <taxon>Pezizomycotina</taxon>
        <taxon>Sordariomycetes</taxon>
        <taxon>Hypocreomycetidae</taxon>
        <taxon>Glomerellales</taxon>
        <taxon>Glomerellaceae</taxon>
        <taxon>Colletotrichum</taxon>
        <taxon>Colletotrichum destructivum species complex</taxon>
    </lineage>
</organism>
<evidence type="ECO:0000256" key="2">
    <source>
        <dbReference type="ARBA" id="ARBA00007992"/>
    </source>
</evidence>
<dbReference type="SUPFAM" id="SSF51905">
    <property type="entry name" value="FAD/NAD(P)-binding domain"/>
    <property type="match status" value="1"/>
</dbReference>
<feature type="transmembrane region" description="Helical" evidence="7">
    <location>
        <begin position="540"/>
        <end position="564"/>
    </location>
</feature>
<dbReference type="InterPro" id="IPR002938">
    <property type="entry name" value="FAD-bd"/>
</dbReference>
<dbReference type="InterPro" id="IPR036188">
    <property type="entry name" value="FAD/NAD-bd_sf"/>
</dbReference>
<evidence type="ECO:0000256" key="7">
    <source>
        <dbReference type="SAM" id="Phobius"/>
    </source>
</evidence>
<evidence type="ECO:0000259" key="8">
    <source>
        <dbReference type="Pfam" id="PF01494"/>
    </source>
</evidence>
<comment type="cofactor">
    <cofactor evidence="1">
        <name>FAD</name>
        <dbReference type="ChEBI" id="CHEBI:57692"/>
    </cofactor>
</comment>
<evidence type="ECO:0000256" key="4">
    <source>
        <dbReference type="ARBA" id="ARBA00022827"/>
    </source>
</evidence>
<name>A0AAV9TK00_9PEZI</name>
<dbReference type="EMBL" id="JASAOK010000018">
    <property type="protein sequence ID" value="KAK6222403.1"/>
    <property type="molecule type" value="Genomic_DNA"/>
</dbReference>
<feature type="transmembrane region" description="Helical" evidence="7">
    <location>
        <begin position="12"/>
        <end position="33"/>
    </location>
</feature>
<keyword evidence="10" id="KW-1185">Reference proteome</keyword>
<comment type="caution">
    <text evidence="9">The sequence shown here is derived from an EMBL/GenBank/DDBJ whole genome shotgun (WGS) entry which is preliminary data.</text>
</comment>
<evidence type="ECO:0000256" key="3">
    <source>
        <dbReference type="ARBA" id="ARBA00022630"/>
    </source>
</evidence>
<proteinExistence type="inferred from homology"/>
<gene>
    <name evidence="9" type="ORF">QIS74_04105</name>
</gene>
<keyword evidence="7" id="KW-0812">Transmembrane</keyword>
<feature type="transmembrane region" description="Helical" evidence="7">
    <location>
        <begin position="591"/>
        <end position="610"/>
    </location>
</feature>
<evidence type="ECO:0000256" key="6">
    <source>
        <dbReference type="ARBA" id="ARBA00023033"/>
    </source>
</evidence>
<keyword evidence="3" id="KW-0285">Flavoprotein</keyword>
<dbReference type="AlphaFoldDB" id="A0AAV9TK00"/>
<dbReference type="GO" id="GO:0004497">
    <property type="term" value="F:monooxygenase activity"/>
    <property type="evidence" value="ECO:0007669"/>
    <property type="project" value="UniProtKB-KW"/>
</dbReference>
<feature type="transmembrane region" description="Helical" evidence="7">
    <location>
        <begin position="719"/>
        <end position="744"/>
    </location>
</feature>
<feature type="transmembrane region" description="Helical" evidence="7">
    <location>
        <begin position="428"/>
        <end position="449"/>
    </location>
</feature>
<dbReference type="GO" id="GO:0071949">
    <property type="term" value="F:FAD binding"/>
    <property type="evidence" value="ECO:0007669"/>
    <property type="project" value="InterPro"/>
</dbReference>
<evidence type="ECO:0000256" key="5">
    <source>
        <dbReference type="ARBA" id="ARBA00023002"/>
    </source>
</evidence>
<feature type="transmembrane region" description="Helical" evidence="7">
    <location>
        <begin position="675"/>
        <end position="698"/>
    </location>
</feature>
<sequence length="795" mass="87175">METKPNDIAPKVVIVGGSIAGLALGLMLQRIGVDFVILEAYREIAPQAGASIALLPNGIRVLDQLGCWEDIYAAAEKGTNKFTMRYNDILGYGLIFLDRRMVIEVLYNHILDKSKVITSQKVVSVESYAEGVKVLTNDGSEFTGDMVLGCDGVHSTVRKEIAKLEGASQENQLEATYCCVWGIATDVPHVPRGTLVNTYGNDYSYLFADGPGNRVYCALLMRMKETYAGDAIPKFTSDDEAKMAKLHEDDLILPGVKFGDVHRRMIARICTPLAEVVFKKWHSGRLMLVGDSAHKFEPLSGQGGNNAIETAAAFTNALNRALKENPNRRLGSGQISEVFKSTQLVREPRVSRLVKASHDQQNIEASQASIQTAISSQFIKLLSEEAQLAQFDDVTLDAMSLDMLPIPNRPRRIAWHDERHRQPVSRGWLTVFLVFAFLGISFIGANLLWGAGFANGTFDLSDLAYRSGRHYNGDLAIQAFTGSGAIDDFFGQIVAFFYPAATSSLTSPAFLTVSYLLVTVFALVPLVLVEGYRKRNRLTLVACASVWATVSIMLGVGMAFPIIFAVECLSSHSSAHFIPTTRAIPKHVADYLFIGVILGYAVPTLSIFLVDDSVVKQLAIFLFQFAPILVIGVVKACACLDGTAFQKQTEDHKEPLTKDDDTRDLPGLKNFYKRMFAVCASIHFIIIVTMLITNGSLSRFFLPRNIYDTVNSLARGAELFFQADVVVLCLSMAVWGSVAIFDVYRTGLSNVKPLDGIALFLVGSVLVGPGAALHALWAWRETLMAKTSFGRVNEV</sequence>
<dbReference type="Proteomes" id="UP001327957">
    <property type="component" value="Unassembled WGS sequence"/>
</dbReference>
<reference evidence="9 10" key="1">
    <citation type="submission" date="2023-04" db="EMBL/GenBank/DDBJ databases">
        <title>Colletotrichum tabacum stain YC1 causing leaf anthracnose on Nicotiana tabacum(L.) cv.</title>
        <authorList>
            <person name="Ji Z."/>
            <person name="Wang M."/>
            <person name="Zhang J."/>
            <person name="Wang N."/>
            <person name="Zhou Z."/>
        </authorList>
    </citation>
    <scope>NUCLEOTIDE SEQUENCE [LARGE SCALE GENOMIC DNA]</scope>
    <source>
        <strain evidence="9 10">YC1</strain>
    </source>
</reference>
<feature type="transmembrane region" description="Helical" evidence="7">
    <location>
        <begin position="509"/>
        <end position="528"/>
    </location>
</feature>
<keyword evidence="5" id="KW-0560">Oxidoreductase</keyword>
<evidence type="ECO:0000313" key="9">
    <source>
        <dbReference type="EMBL" id="KAK6222403.1"/>
    </source>
</evidence>
<dbReference type="PANTHER" id="PTHR47356">
    <property type="entry name" value="FAD-DEPENDENT MONOOXYGENASE ASQG-RELATED"/>
    <property type="match status" value="1"/>
</dbReference>
<protein>
    <submittedName>
        <fullName evidence="9">FAD binding domain-containing protein</fullName>
    </submittedName>
</protein>
<feature type="domain" description="FAD-binding" evidence="8">
    <location>
        <begin position="11"/>
        <end position="325"/>
    </location>
</feature>
<dbReference type="Gene3D" id="3.50.50.60">
    <property type="entry name" value="FAD/NAD(P)-binding domain"/>
    <property type="match status" value="1"/>
</dbReference>
<dbReference type="PANTHER" id="PTHR47356:SF2">
    <property type="entry name" value="FAD-BINDING DOMAIN-CONTAINING PROTEIN-RELATED"/>
    <property type="match status" value="1"/>
</dbReference>
<evidence type="ECO:0000313" key="10">
    <source>
        <dbReference type="Proteomes" id="UP001327957"/>
    </source>
</evidence>
<comment type="similarity">
    <text evidence="2">Belongs to the paxM FAD-dependent monooxygenase family.</text>
</comment>
<dbReference type="InterPro" id="IPR050562">
    <property type="entry name" value="FAD_mOase_fung"/>
</dbReference>
<feature type="transmembrane region" description="Helical" evidence="7">
    <location>
        <begin position="756"/>
        <end position="779"/>
    </location>
</feature>